<dbReference type="GO" id="GO:0005737">
    <property type="term" value="C:cytoplasm"/>
    <property type="evidence" value="ECO:0007669"/>
    <property type="project" value="UniProtKB-SubCell"/>
</dbReference>
<dbReference type="InterPro" id="IPR001926">
    <property type="entry name" value="TrpB-like_PALP"/>
</dbReference>
<dbReference type="STRING" id="119000.SAMN05661010_01036"/>
<organism evidence="10 11">
    <name type="scientific">Modicisalibacter muralis</name>
    <dbReference type="NCBI Taxonomy" id="119000"/>
    <lineage>
        <taxon>Bacteria</taxon>
        <taxon>Pseudomonadati</taxon>
        <taxon>Pseudomonadota</taxon>
        <taxon>Gammaproteobacteria</taxon>
        <taxon>Oceanospirillales</taxon>
        <taxon>Halomonadaceae</taxon>
        <taxon>Modicisalibacter</taxon>
    </lineage>
</organism>
<dbReference type="EMBL" id="FNGI01000002">
    <property type="protein sequence ID" value="SDL19806.1"/>
    <property type="molecule type" value="Genomic_DNA"/>
</dbReference>
<comment type="catalytic activity">
    <reaction evidence="7">
        <text>O-acetyl-L-serine + hydrogen sulfide = L-cysteine + acetate</text>
        <dbReference type="Rhea" id="RHEA:14829"/>
        <dbReference type="ChEBI" id="CHEBI:29919"/>
        <dbReference type="ChEBI" id="CHEBI:30089"/>
        <dbReference type="ChEBI" id="CHEBI:35235"/>
        <dbReference type="ChEBI" id="CHEBI:58340"/>
        <dbReference type="EC" id="2.5.1.47"/>
    </reaction>
</comment>
<protein>
    <submittedName>
        <fullName evidence="10">Cysteine synthase A</fullName>
    </submittedName>
</protein>
<evidence type="ECO:0000313" key="11">
    <source>
        <dbReference type="Proteomes" id="UP000198654"/>
    </source>
</evidence>
<keyword evidence="4" id="KW-0963">Cytoplasm</keyword>
<evidence type="ECO:0000256" key="7">
    <source>
        <dbReference type="ARBA" id="ARBA00047931"/>
    </source>
</evidence>
<dbReference type="AlphaFoldDB" id="A0A1G9I418"/>
<dbReference type="GO" id="GO:0004124">
    <property type="term" value="F:cysteine synthase activity"/>
    <property type="evidence" value="ECO:0007669"/>
    <property type="project" value="UniProtKB-EC"/>
</dbReference>
<evidence type="ECO:0000313" key="10">
    <source>
        <dbReference type="EMBL" id="SDL19806.1"/>
    </source>
</evidence>
<evidence type="ECO:0000259" key="9">
    <source>
        <dbReference type="Pfam" id="PF00291"/>
    </source>
</evidence>
<dbReference type="OrthoDB" id="7624112at2"/>
<evidence type="ECO:0000256" key="3">
    <source>
        <dbReference type="ARBA" id="ARBA00004962"/>
    </source>
</evidence>
<evidence type="ECO:0000256" key="2">
    <source>
        <dbReference type="ARBA" id="ARBA00004496"/>
    </source>
</evidence>
<dbReference type="InterPro" id="IPR050214">
    <property type="entry name" value="Cys_Synth/Cystath_Beta-Synth"/>
</dbReference>
<keyword evidence="5" id="KW-0663">Pyridoxal phosphate</keyword>
<comment type="pathway">
    <text evidence="3">Amino-acid biosynthesis; L-cysteine biosynthesis; L-cysteine from L-serine: step 2/2.</text>
</comment>
<dbReference type="InterPro" id="IPR036052">
    <property type="entry name" value="TrpB-like_PALP_sf"/>
</dbReference>
<keyword evidence="6" id="KW-0456">Lyase</keyword>
<feature type="domain" description="Tryptophan synthase beta chain-like PALP" evidence="9">
    <location>
        <begin position="44"/>
        <end position="337"/>
    </location>
</feature>
<dbReference type="Pfam" id="PF00291">
    <property type="entry name" value="PALP"/>
    <property type="match status" value="1"/>
</dbReference>
<evidence type="ECO:0000256" key="8">
    <source>
        <dbReference type="ARBA" id="ARBA00055251"/>
    </source>
</evidence>
<accession>A0A1G9I418</accession>
<comment type="function">
    <text evidence="8">A cysteine desulfhydrase that generates hydrogen sulfide, H(2)S. The H(2)S produced by this enzyme stimulates respiration in M.tuberculosis, mediated primarily via cytochrome bd with a lesser contribution from cytochrome bc1/aa3. H(2)S modulates the balance between respiration and glycolysis, and also contributes to redox homeostasis. Probably eliminates toxic levels of Cys (which can induce oxidative stress).</text>
</comment>
<reference evidence="10 11" key="1">
    <citation type="submission" date="2016-10" db="EMBL/GenBank/DDBJ databases">
        <authorList>
            <person name="de Groot N.N."/>
        </authorList>
    </citation>
    <scope>NUCLEOTIDE SEQUENCE [LARGE SCALE GENOMIC DNA]</scope>
    <source>
        <strain evidence="10 11">DSM 14789</strain>
    </source>
</reference>
<proteinExistence type="predicted"/>
<dbReference type="FunFam" id="3.40.50.1100:FF:000015">
    <property type="entry name" value="Cysteine synthase B"/>
    <property type="match status" value="1"/>
</dbReference>
<comment type="subcellular location">
    <subcellularLocation>
        <location evidence="2">Cytoplasm</location>
    </subcellularLocation>
</comment>
<dbReference type="RefSeq" id="WP_089726230.1">
    <property type="nucleotide sequence ID" value="NZ_FNGI01000002.1"/>
</dbReference>
<evidence type="ECO:0000256" key="1">
    <source>
        <dbReference type="ARBA" id="ARBA00001933"/>
    </source>
</evidence>
<dbReference type="SUPFAM" id="SSF53686">
    <property type="entry name" value="Tryptophan synthase beta subunit-like PLP-dependent enzymes"/>
    <property type="match status" value="1"/>
</dbReference>
<evidence type="ECO:0000256" key="4">
    <source>
        <dbReference type="ARBA" id="ARBA00022490"/>
    </source>
</evidence>
<gene>
    <name evidence="10" type="ORF">SAMN05661010_01036</name>
</gene>
<dbReference type="GO" id="GO:0016829">
    <property type="term" value="F:lyase activity"/>
    <property type="evidence" value="ECO:0007669"/>
    <property type="project" value="UniProtKB-KW"/>
</dbReference>
<dbReference type="Proteomes" id="UP000198654">
    <property type="component" value="Unassembled WGS sequence"/>
</dbReference>
<dbReference type="PANTHER" id="PTHR10314">
    <property type="entry name" value="CYSTATHIONINE BETA-SYNTHASE"/>
    <property type="match status" value="1"/>
</dbReference>
<name>A0A1G9I418_9GAMM</name>
<comment type="cofactor">
    <cofactor evidence="1">
        <name>pyridoxal 5'-phosphate</name>
        <dbReference type="ChEBI" id="CHEBI:597326"/>
    </cofactor>
</comment>
<evidence type="ECO:0000256" key="5">
    <source>
        <dbReference type="ARBA" id="ARBA00022898"/>
    </source>
</evidence>
<evidence type="ECO:0000256" key="6">
    <source>
        <dbReference type="ARBA" id="ARBA00023239"/>
    </source>
</evidence>
<dbReference type="Gene3D" id="3.40.50.1100">
    <property type="match status" value="2"/>
</dbReference>
<keyword evidence="11" id="KW-1185">Reference proteome</keyword>
<sequence length="382" mass="41422">MPSLAPLPIARDSTTESANIANDRQGLRVWRYERLARLHALKRRTPATPLHRLTFPGLPGIRVYLKDERAHPSGSLKHRLAASLFEHALCHGWLTPGAPVIEASSGSTAVSEAWFARRLGLPFIAVVPRGTARAKLDAITAEGGRVHAIDDAAALSSTAARLADELGGHFMDQFRFASEASDWRGDDNLAAESLRQFDALDEPAPQAIFLGAGTGGTAATFARHLRLRGLASDIRGVDPQCSVYRSLWAGHSTSLLTDSSLGPNPIEGIGRPCPAQAFLPQAFDDMQTIEDAASLATARWLNECFGLCAGPSTGTALIGALRHAECLHERGEHAVLLALICDDGQRYRDTLYNDAWLERRYPAHRQYADELARITAIGRDSQ</sequence>